<dbReference type="PROSITE" id="PS50118">
    <property type="entry name" value="HMG_BOX_2"/>
    <property type="match status" value="1"/>
</dbReference>
<dbReference type="InterPro" id="IPR009071">
    <property type="entry name" value="HMG_box_dom"/>
</dbReference>
<keyword evidence="1 2" id="KW-0238">DNA-binding</keyword>
<feature type="domain" description="HMG box" evidence="4">
    <location>
        <begin position="20"/>
        <end position="90"/>
    </location>
</feature>
<dbReference type="SMART" id="SM00398">
    <property type="entry name" value="HMG"/>
    <property type="match status" value="1"/>
</dbReference>
<dbReference type="CDD" id="cd01390">
    <property type="entry name" value="HMG-box_NHP6-like"/>
    <property type="match status" value="1"/>
</dbReference>
<protein>
    <recommendedName>
        <fullName evidence="4">HMG box domain-containing protein</fullName>
    </recommendedName>
</protein>
<feature type="compositionally biased region" description="Low complexity" evidence="3">
    <location>
        <begin position="83"/>
        <end position="92"/>
    </location>
</feature>
<organism evidence="5 6">
    <name type="scientific">Rangifer tarandus platyrhynchus</name>
    <name type="common">Svalbard reindeer</name>
    <dbReference type="NCBI Taxonomy" id="3082113"/>
    <lineage>
        <taxon>Eukaryota</taxon>
        <taxon>Metazoa</taxon>
        <taxon>Chordata</taxon>
        <taxon>Craniata</taxon>
        <taxon>Vertebrata</taxon>
        <taxon>Euteleostomi</taxon>
        <taxon>Mammalia</taxon>
        <taxon>Eutheria</taxon>
        <taxon>Laurasiatheria</taxon>
        <taxon>Artiodactyla</taxon>
        <taxon>Ruminantia</taxon>
        <taxon>Pecora</taxon>
        <taxon>Cervidae</taxon>
        <taxon>Odocoileinae</taxon>
        <taxon>Rangifer</taxon>
    </lineage>
</organism>
<feature type="region of interest" description="Disordered" evidence="3">
    <location>
        <begin position="1"/>
        <end position="24"/>
    </location>
</feature>
<keyword evidence="6" id="KW-1185">Reference proteome</keyword>
<evidence type="ECO:0000313" key="5">
    <source>
        <dbReference type="EMBL" id="CAI9149099.1"/>
    </source>
</evidence>
<dbReference type="Pfam" id="PF00505">
    <property type="entry name" value="HMG_box"/>
    <property type="match status" value="1"/>
</dbReference>
<dbReference type="EMBL" id="CATKSN020000126">
    <property type="protein sequence ID" value="CAI9149099.1"/>
    <property type="molecule type" value="Genomic_DNA"/>
</dbReference>
<feature type="compositionally biased region" description="Basic residues" evidence="3">
    <location>
        <begin position="93"/>
        <end position="107"/>
    </location>
</feature>
<reference evidence="5" key="1">
    <citation type="submission" date="2023-04" db="EMBL/GenBank/DDBJ databases">
        <authorList>
            <consortium name="ELIXIR-Norway"/>
        </authorList>
    </citation>
    <scope>NUCLEOTIDE SEQUENCE [LARGE SCALE GENOMIC DNA]</scope>
</reference>
<keyword evidence="2" id="KW-0539">Nucleus</keyword>
<dbReference type="Proteomes" id="UP001176941">
    <property type="component" value="Unassembled WGS sequence"/>
</dbReference>
<dbReference type="InterPro" id="IPR050342">
    <property type="entry name" value="HMGB"/>
</dbReference>
<name>A0ABN8XNB9_RANTA</name>
<dbReference type="PANTHER" id="PTHR48112:SF22">
    <property type="entry name" value="MITOCHONDRIAL TRANSCRIPTION FACTOR A, ISOFORM B"/>
    <property type="match status" value="1"/>
</dbReference>
<gene>
    <name evidence="5" type="ORF">MRATA1EN1_LOCUS30717</name>
</gene>
<dbReference type="PANTHER" id="PTHR48112">
    <property type="entry name" value="HIGH MOBILITY GROUP PROTEIN DSP1"/>
    <property type="match status" value="1"/>
</dbReference>
<dbReference type="InterPro" id="IPR036910">
    <property type="entry name" value="HMG_box_dom_sf"/>
</dbReference>
<proteinExistence type="predicted"/>
<feature type="non-terminal residue" evidence="5">
    <location>
        <position position="1"/>
    </location>
</feature>
<evidence type="ECO:0000256" key="1">
    <source>
        <dbReference type="ARBA" id="ARBA00023125"/>
    </source>
</evidence>
<dbReference type="SUPFAM" id="SSF47095">
    <property type="entry name" value="HMG-box"/>
    <property type="match status" value="1"/>
</dbReference>
<evidence type="ECO:0000256" key="2">
    <source>
        <dbReference type="PROSITE-ProRule" id="PRU00267"/>
    </source>
</evidence>
<evidence type="ECO:0000259" key="4">
    <source>
        <dbReference type="PROSITE" id="PS50118"/>
    </source>
</evidence>
<feature type="DNA-binding region" description="HMG box" evidence="2">
    <location>
        <begin position="20"/>
        <end position="90"/>
    </location>
</feature>
<accession>A0ABN8XNB9</accession>
<comment type="caution">
    <text evidence="5">The sequence shown here is derived from an EMBL/GenBank/DDBJ whole genome shotgun (WGS) entry which is preliminary data.</text>
</comment>
<sequence length="321" mass="35606">QDGSEENNCQRKAKKDPNAPKRPLSAFIFFSKEKREEIIKKNPELKSKLAEVGKMVGEAWGKLSEAQKKPYETKAVQDKARYTSTRPRLPRVSSRRRQQHARRRKTVNVHVSTSAISAQRSTPRIASMCFLVEAFSTTAQQSWFSVSVPDSTPVGLLCAGSRQASYHFLAAAVSRSTPRTSLWYPSQWKHSAPPLSSHGFQYWCLTPPLRACAALGTREKHLILLCSAAGASSKHAARIILMFSSRKHSARPLSSHGFQHRCLCLALRGECASAALGNSNTLPLSIPRLVLPQSRPPRFDVFLSASIQHHHFPVTVFSIGA</sequence>
<feature type="region of interest" description="Disordered" evidence="3">
    <location>
        <begin position="79"/>
        <end position="113"/>
    </location>
</feature>
<dbReference type="Gene3D" id="1.10.30.10">
    <property type="entry name" value="High mobility group box domain"/>
    <property type="match status" value="1"/>
</dbReference>
<evidence type="ECO:0000256" key="3">
    <source>
        <dbReference type="SAM" id="MobiDB-lite"/>
    </source>
</evidence>
<evidence type="ECO:0000313" key="6">
    <source>
        <dbReference type="Proteomes" id="UP001176941"/>
    </source>
</evidence>